<evidence type="ECO:0000256" key="1">
    <source>
        <dbReference type="ARBA" id="ARBA00022737"/>
    </source>
</evidence>
<dbReference type="Gene3D" id="1.25.40.10">
    <property type="entry name" value="Tetratricopeptide repeat domain"/>
    <property type="match status" value="4"/>
</dbReference>
<dbReference type="EMBL" id="CAJNDS010002391">
    <property type="protein sequence ID" value="CAE7458455.1"/>
    <property type="molecule type" value="Genomic_DNA"/>
</dbReference>
<dbReference type="InterPro" id="IPR011990">
    <property type="entry name" value="TPR-like_helical_dom_sf"/>
</dbReference>
<dbReference type="Pfam" id="PF13424">
    <property type="entry name" value="TPR_12"/>
    <property type="match status" value="3"/>
</dbReference>
<organism evidence="4 5">
    <name type="scientific">Symbiodinium natans</name>
    <dbReference type="NCBI Taxonomy" id="878477"/>
    <lineage>
        <taxon>Eukaryota</taxon>
        <taxon>Sar</taxon>
        <taxon>Alveolata</taxon>
        <taxon>Dinophyceae</taxon>
        <taxon>Suessiales</taxon>
        <taxon>Symbiodiniaceae</taxon>
        <taxon>Symbiodinium</taxon>
    </lineage>
</organism>
<keyword evidence="1" id="KW-0677">Repeat</keyword>
<evidence type="ECO:0000313" key="4">
    <source>
        <dbReference type="EMBL" id="CAE7458455.1"/>
    </source>
</evidence>
<proteinExistence type="predicted"/>
<evidence type="ECO:0000313" key="5">
    <source>
        <dbReference type="Proteomes" id="UP000604046"/>
    </source>
</evidence>
<dbReference type="PANTHER" id="PTHR45641:SF19">
    <property type="entry name" value="NEPHROCYSTIN-3"/>
    <property type="match status" value="1"/>
</dbReference>
<keyword evidence="5" id="KW-1185">Reference proteome</keyword>
<dbReference type="PANTHER" id="PTHR45641">
    <property type="entry name" value="TETRATRICOPEPTIDE REPEAT PROTEIN (AFU_ORTHOLOGUE AFUA_6G03870)"/>
    <property type="match status" value="1"/>
</dbReference>
<reference evidence="4" key="1">
    <citation type="submission" date="2021-02" db="EMBL/GenBank/DDBJ databases">
        <authorList>
            <person name="Dougan E. K."/>
            <person name="Rhodes N."/>
            <person name="Thang M."/>
            <person name="Chan C."/>
        </authorList>
    </citation>
    <scope>NUCLEOTIDE SEQUENCE</scope>
</reference>
<dbReference type="InterPro" id="IPR011717">
    <property type="entry name" value="TPR-4"/>
</dbReference>
<dbReference type="GO" id="GO:0042802">
    <property type="term" value="F:identical protein binding"/>
    <property type="evidence" value="ECO:0007669"/>
    <property type="project" value="InterPro"/>
</dbReference>
<dbReference type="Pfam" id="PF07721">
    <property type="entry name" value="TPR_4"/>
    <property type="match status" value="1"/>
</dbReference>
<dbReference type="SUPFAM" id="SSF48452">
    <property type="entry name" value="TPR-like"/>
    <property type="match status" value="4"/>
</dbReference>
<sequence length="951" mass="107265">MLSQHERFQRRNVRRTLARARFATVDTQILFFALQKARPRSHPYVTSVGTHSYLLLNSSCSGAAGECLQLLSSGSSARLEELGTEAELSKYFAHGYLQGEVFSSSQYRRAHLDQIGTWEYDAPDGPVQIWCHAFDLRSWGQRPDDVIVLYHYTNQLCFQNVGDLHQTESQLFASLTDSRAHFGKGVYASQHEPAVWGSRLSILMNNYSNQNPLGYDDEDLEPQRVVREWGDANPQGHRAAFCIPLIVPKDIAYNIFQRHTPDMAMKQIQDPRGFDRHAALGEDYKGRAVHHNRDVWVIQIADCNGRLQHATAQSDAFLEFLQMRLEKLKRRLGSNHEETLDCTFDLARQLMFRGRNPEAEELYRECLRGYHHLRHPYIHITMLNLAIVLQAQGMVDEAETLLREGLDIGRAIWGEDGVNTLINIGGLATVLLSRGQLEEAESLFRERLAKSRATLGDSHLETVWSSLQLGTLCADRGKFKEAEQLLNEGLDKRRVLLGEHHPDTLSIIFGIADLKRMQGQYAESEPLYRDSLAKLQAKVGESHPMAGTNMINLAIVLRQLGKEEEAEMMYRKALVHCRTNMGECGVNTLTCMHNLASLLASRGQVEEAVALEAECLAKRTERSGLRSDSSGRLTPPHHVQHERPGNAAQEPGPAGEGRAAVARGCGEAPGQLGRKLTEAEQLIRQALDTCRTVLGDVHPDTFTSTSHLVGVLQSQGKLQEAQDLEREMIDRCRNQMGEMGPTQLSILSNIAMRWYTNGMLEEAEPLTREVLESRRAIQGAANPNTLISLNNLAELLRVKGELLESERLYFELMETCQTALGESHWLTHRSWNNFARLRRDQGQVQESEAYFRRALAKRQALLGESHADTLVTMRELAKLLSAQSRLSEAEAMLREALRCQVSLGESHPDVLKDRESLAAVLEKQRNLEKSREPEPGSWWRRPWRQRALAGA</sequence>
<dbReference type="InterPro" id="IPR019734">
    <property type="entry name" value="TPR_rpt"/>
</dbReference>
<dbReference type="AlphaFoldDB" id="A0A812S186"/>
<name>A0A812S186_9DINO</name>
<comment type="caution">
    <text evidence="4">The sequence shown here is derived from an EMBL/GenBank/DDBJ whole genome shotgun (WGS) entry which is preliminary data.</text>
</comment>
<protein>
    <submittedName>
        <fullName evidence="4">Klc-2 protein</fullName>
    </submittedName>
</protein>
<dbReference type="Pfam" id="PF13374">
    <property type="entry name" value="TPR_10"/>
    <property type="match status" value="5"/>
</dbReference>
<keyword evidence="2" id="KW-0802">TPR repeat</keyword>
<dbReference type="OrthoDB" id="1658288at2759"/>
<dbReference type="SMART" id="SM00028">
    <property type="entry name" value="TPR"/>
    <property type="match status" value="5"/>
</dbReference>
<evidence type="ECO:0000256" key="2">
    <source>
        <dbReference type="ARBA" id="ARBA00022803"/>
    </source>
</evidence>
<accession>A0A812S186</accession>
<evidence type="ECO:0000256" key="3">
    <source>
        <dbReference type="SAM" id="MobiDB-lite"/>
    </source>
</evidence>
<gene>
    <name evidence="4" type="primary">klc-2</name>
    <name evidence="4" type="ORF">SNAT2548_LOCUS25392</name>
</gene>
<dbReference type="Proteomes" id="UP000604046">
    <property type="component" value="Unassembled WGS sequence"/>
</dbReference>
<feature type="region of interest" description="Disordered" evidence="3">
    <location>
        <begin position="620"/>
        <end position="660"/>
    </location>
</feature>